<dbReference type="OrthoDB" id="5524593at2"/>
<dbReference type="InterPro" id="IPR041581">
    <property type="entry name" value="Glyoxalase_6"/>
</dbReference>
<organism evidence="2 3">
    <name type="scientific">Brachybacterium phenoliresistens</name>
    <dbReference type="NCBI Taxonomy" id="396014"/>
    <lineage>
        <taxon>Bacteria</taxon>
        <taxon>Bacillati</taxon>
        <taxon>Actinomycetota</taxon>
        <taxon>Actinomycetes</taxon>
        <taxon>Micrococcales</taxon>
        <taxon>Dermabacteraceae</taxon>
        <taxon>Brachybacterium</taxon>
    </lineage>
</organism>
<dbReference type="Proteomes" id="UP000023067">
    <property type="component" value="Unassembled WGS sequence"/>
</dbReference>
<dbReference type="AlphaFoldDB" id="Z9JT14"/>
<evidence type="ECO:0000313" key="2">
    <source>
        <dbReference type="EMBL" id="EWS80902.1"/>
    </source>
</evidence>
<dbReference type="InterPro" id="IPR029068">
    <property type="entry name" value="Glyas_Bleomycin-R_OHBP_Dase"/>
</dbReference>
<sequence length="145" mass="15724">MTTPWTMTIDCTDAVRCAAFWRTALGYEDAPPPAGFASWEDWFDACEVPLAERGDGAALVDPAGTAPRISFLRVPEPKSVKNRLHLDLQVSGGRAVPAEVRHARITGEVARLLDAGAQVLSEHRIGEDLDHVVMADPEGNEFCVV</sequence>
<proteinExistence type="predicted"/>
<protein>
    <submittedName>
        <fullName evidence="2">Glyoxalase</fullName>
    </submittedName>
</protein>
<dbReference type="PANTHER" id="PTHR35908">
    <property type="entry name" value="HYPOTHETICAL FUSION PROTEIN"/>
    <property type="match status" value="1"/>
</dbReference>
<accession>Z9JT14</accession>
<dbReference type="PATRIC" id="fig|396014.3.peg.2161"/>
<evidence type="ECO:0000259" key="1">
    <source>
        <dbReference type="Pfam" id="PF18029"/>
    </source>
</evidence>
<comment type="caution">
    <text evidence="2">The sequence shown here is derived from an EMBL/GenBank/DDBJ whole genome shotgun (WGS) entry which is preliminary data.</text>
</comment>
<keyword evidence="3" id="KW-1185">Reference proteome</keyword>
<dbReference type="CDD" id="cd06587">
    <property type="entry name" value="VOC"/>
    <property type="match status" value="1"/>
</dbReference>
<name>Z9JT14_9MICO</name>
<dbReference type="RefSeq" id="WP_038372647.1">
    <property type="nucleotide sequence ID" value="NZ_KK069995.1"/>
</dbReference>
<dbReference type="Pfam" id="PF18029">
    <property type="entry name" value="Glyoxalase_6"/>
    <property type="match status" value="1"/>
</dbReference>
<gene>
    <name evidence="2" type="ORF">BF93_00605</name>
</gene>
<dbReference type="Gene3D" id="3.10.180.10">
    <property type="entry name" value="2,3-Dihydroxybiphenyl 1,2-Dioxygenase, domain 1"/>
    <property type="match status" value="1"/>
</dbReference>
<dbReference type="EMBL" id="JDYK01000010">
    <property type="protein sequence ID" value="EWS80902.1"/>
    <property type="molecule type" value="Genomic_DNA"/>
</dbReference>
<dbReference type="eggNOG" id="COG0346">
    <property type="taxonomic scope" value="Bacteria"/>
</dbReference>
<dbReference type="STRING" id="396014.BF93_00605"/>
<dbReference type="PANTHER" id="PTHR35908:SF1">
    <property type="entry name" value="CONSERVED PROTEIN"/>
    <property type="match status" value="1"/>
</dbReference>
<dbReference type="HOGENOM" id="CLU_108054_1_1_11"/>
<feature type="domain" description="Glyoxalase-like" evidence="1">
    <location>
        <begin position="7"/>
        <end position="145"/>
    </location>
</feature>
<evidence type="ECO:0000313" key="3">
    <source>
        <dbReference type="Proteomes" id="UP000023067"/>
    </source>
</evidence>
<reference evidence="2 3" key="1">
    <citation type="submission" date="2014-02" db="EMBL/GenBank/DDBJ databases">
        <title>Genome sequence of Brachybacterium phenoliresistens strain W13A50.</title>
        <authorList>
            <person name="Wang X."/>
        </authorList>
    </citation>
    <scope>NUCLEOTIDE SEQUENCE [LARGE SCALE GENOMIC DNA]</scope>
    <source>
        <strain evidence="2 3">W13A50</strain>
    </source>
</reference>
<dbReference type="SUPFAM" id="SSF54593">
    <property type="entry name" value="Glyoxalase/Bleomycin resistance protein/Dihydroxybiphenyl dioxygenase"/>
    <property type="match status" value="1"/>
</dbReference>